<accession>A0A6B2LVA7</accession>
<feature type="domain" description="Tim10-like" evidence="2">
    <location>
        <begin position="16"/>
        <end position="61"/>
    </location>
</feature>
<comment type="function">
    <text evidence="1">Mitochondrial intermembrane chaperone that participates in the import and insertion of some multi-pass transmembrane proteins into the mitochondrial inner membrane. Also required for the transfer of beta-barrel precursors from the TOM complex to the sorting and assembly machinery (SAM complex) of the outer membrane. Acts as a chaperone-like protein that protects the hydrophobic precursors from aggregation and guide them through the mitochondrial intermembrane space.</text>
</comment>
<keyword evidence="1" id="KW-0813">Transport</keyword>
<dbReference type="EMBL" id="GIBP01012260">
    <property type="protein sequence ID" value="NDV41229.1"/>
    <property type="molecule type" value="Transcribed_RNA"/>
</dbReference>
<evidence type="ECO:0000259" key="2">
    <source>
        <dbReference type="Pfam" id="PF02953"/>
    </source>
</evidence>
<evidence type="ECO:0000313" key="3">
    <source>
        <dbReference type="EMBL" id="NDV41229.1"/>
    </source>
</evidence>
<dbReference type="InterPro" id="IPR004217">
    <property type="entry name" value="Tim10-like"/>
</dbReference>
<dbReference type="GO" id="GO:0005743">
    <property type="term" value="C:mitochondrial inner membrane"/>
    <property type="evidence" value="ECO:0007669"/>
    <property type="project" value="UniProtKB-SubCell"/>
</dbReference>
<dbReference type="InterPro" id="IPR035427">
    <property type="entry name" value="Tim10-like_dom_sf"/>
</dbReference>
<dbReference type="Pfam" id="PF02953">
    <property type="entry name" value="zf-Tim10_DDP"/>
    <property type="match status" value="1"/>
</dbReference>
<comment type="subcellular location">
    <subcellularLocation>
        <location evidence="1">Mitochondrion inner membrane</location>
        <topology evidence="1">Peripheral membrane protein</topology>
        <orientation evidence="1">Intermembrane side</orientation>
    </subcellularLocation>
</comment>
<keyword evidence="1" id="KW-0999">Mitochondrion inner membrane</keyword>
<sequence>MSKDVRKRELERFRFDITDYCFDFCVNNFRTREFDHVEAVCINHCTEKYIAHHLRVSRTYSDQLLLKEEKQRELLSKVL</sequence>
<keyword evidence="1" id="KW-0472">Membrane</keyword>
<keyword evidence="1" id="KW-0811">Translocation</keyword>
<dbReference type="AlphaFoldDB" id="A0A6B2LVA7"/>
<comment type="subunit">
    <text evidence="1">Heterohexamer.</text>
</comment>
<protein>
    <recommendedName>
        <fullName evidence="1">Mitochondrial import inner membrane translocase subunit</fullName>
    </recommendedName>
</protein>
<evidence type="ECO:0000256" key="1">
    <source>
        <dbReference type="RuleBase" id="RU367043"/>
    </source>
</evidence>
<keyword evidence="1" id="KW-0496">Mitochondrion</keyword>
<comment type="similarity">
    <text evidence="1">Belongs to the small Tim family.</text>
</comment>
<dbReference type="GO" id="GO:0015031">
    <property type="term" value="P:protein transport"/>
    <property type="evidence" value="ECO:0007669"/>
    <property type="project" value="UniProtKB-KW"/>
</dbReference>
<keyword evidence="1" id="KW-0143">Chaperone</keyword>
<keyword evidence="1" id="KW-1015">Disulfide bond</keyword>
<reference evidence="3" key="1">
    <citation type="journal article" date="2020" name="J. Eukaryot. Microbiol.">
        <title>De novo Sequencing, Assembly and Annotation of the Transcriptome for the Free-Living Testate Amoeba Arcella intermedia.</title>
        <authorList>
            <person name="Ribeiro G.M."/>
            <person name="Porfirio-Sousa A.L."/>
            <person name="Maurer-Alcala X.X."/>
            <person name="Katz L.A."/>
            <person name="Lahr D.J.G."/>
        </authorList>
    </citation>
    <scope>NUCLEOTIDE SEQUENCE</scope>
</reference>
<name>A0A6B2LVA7_9EUKA</name>
<keyword evidence="1" id="KW-0653">Protein transport</keyword>
<dbReference type="SUPFAM" id="SSF144122">
    <property type="entry name" value="Tim10-like"/>
    <property type="match status" value="1"/>
</dbReference>
<comment type="domain">
    <text evidence="1">The twin CX3C motif contains 4 conserved Cys residues that form 2 disulfide bonds in the mitochondrial intermembrane space.</text>
</comment>
<proteinExistence type="inferred from homology"/>
<organism evidence="3">
    <name type="scientific">Arcella intermedia</name>
    <dbReference type="NCBI Taxonomy" id="1963864"/>
    <lineage>
        <taxon>Eukaryota</taxon>
        <taxon>Amoebozoa</taxon>
        <taxon>Tubulinea</taxon>
        <taxon>Elardia</taxon>
        <taxon>Arcellinida</taxon>
        <taxon>Sphaerothecina</taxon>
        <taxon>Arcellidae</taxon>
        <taxon>Arcella</taxon>
    </lineage>
</organism>
<dbReference type="Gene3D" id="1.10.287.810">
    <property type="entry name" value="Mitochondrial import inner membrane translocase subunit tim13 like domains"/>
    <property type="match status" value="1"/>
</dbReference>